<evidence type="ECO:0000313" key="2">
    <source>
        <dbReference type="Proteomes" id="UP001230328"/>
    </source>
</evidence>
<keyword evidence="2" id="KW-1185">Reference proteome</keyword>
<dbReference type="RefSeq" id="WP_307522689.1">
    <property type="nucleotide sequence ID" value="NZ_JAUSZI010000002.1"/>
</dbReference>
<accession>A0ABU0SUX4</accession>
<organism evidence="1 2">
    <name type="scientific">Streptomyces umbrinus</name>
    <dbReference type="NCBI Taxonomy" id="67370"/>
    <lineage>
        <taxon>Bacteria</taxon>
        <taxon>Bacillati</taxon>
        <taxon>Actinomycetota</taxon>
        <taxon>Actinomycetes</taxon>
        <taxon>Kitasatosporales</taxon>
        <taxon>Streptomycetaceae</taxon>
        <taxon>Streptomyces</taxon>
        <taxon>Streptomyces phaeochromogenes group</taxon>
    </lineage>
</organism>
<evidence type="ECO:0000313" key="1">
    <source>
        <dbReference type="EMBL" id="MDQ1027348.1"/>
    </source>
</evidence>
<dbReference type="EMBL" id="JAUSZI010000002">
    <property type="protein sequence ID" value="MDQ1027348.1"/>
    <property type="molecule type" value="Genomic_DNA"/>
</dbReference>
<comment type="caution">
    <text evidence="1">The sequence shown here is derived from an EMBL/GenBank/DDBJ whole genome shotgun (WGS) entry which is preliminary data.</text>
</comment>
<dbReference type="Proteomes" id="UP001230328">
    <property type="component" value="Unassembled WGS sequence"/>
</dbReference>
<gene>
    <name evidence="1" type="ORF">QF035_004930</name>
</gene>
<proteinExistence type="predicted"/>
<protein>
    <submittedName>
        <fullName evidence="1">Uncharacterized protein</fullName>
    </submittedName>
</protein>
<sequence>MVESAEKPKAVKGVRAERIKREELGIEARRKHEGLDAELH</sequence>
<reference evidence="1 2" key="1">
    <citation type="submission" date="2023-07" db="EMBL/GenBank/DDBJ databases">
        <title>Comparative genomics of wheat-associated soil bacteria to identify genetic determinants of phenazine resistance.</title>
        <authorList>
            <person name="Mouncey N."/>
        </authorList>
    </citation>
    <scope>NUCLEOTIDE SEQUENCE [LARGE SCALE GENOMIC DNA]</scope>
    <source>
        <strain evidence="1 2">V2I4</strain>
    </source>
</reference>
<name>A0ABU0SUX4_9ACTN</name>